<dbReference type="OrthoDB" id="9978538at2"/>
<evidence type="ECO:0000313" key="3">
    <source>
        <dbReference type="Proteomes" id="UP000248039"/>
    </source>
</evidence>
<dbReference type="Pfam" id="PF00550">
    <property type="entry name" value="PP-binding"/>
    <property type="match status" value="1"/>
</dbReference>
<keyword evidence="3" id="KW-1185">Reference proteome</keyword>
<dbReference type="RefSeq" id="WP_110673389.1">
    <property type="nucleotide sequence ID" value="NZ_PYBW01000186.1"/>
</dbReference>
<comment type="caution">
    <text evidence="2">The sequence shown here is derived from an EMBL/GenBank/DDBJ whole genome shotgun (WGS) entry which is preliminary data.</text>
</comment>
<dbReference type="PROSITE" id="PS50075">
    <property type="entry name" value="CARRIER"/>
    <property type="match status" value="1"/>
</dbReference>
<evidence type="ECO:0000313" key="2">
    <source>
        <dbReference type="EMBL" id="PYC66078.1"/>
    </source>
</evidence>
<dbReference type="AlphaFoldDB" id="A0A2V4MSV6"/>
<proteinExistence type="predicted"/>
<dbReference type="EMBL" id="PYBW01000186">
    <property type="protein sequence ID" value="PYC66078.1"/>
    <property type="molecule type" value="Genomic_DNA"/>
</dbReference>
<evidence type="ECO:0000259" key="1">
    <source>
        <dbReference type="PROSITE" id="PS50075"/>
    </source>
</evidence>
<accession>A0A2V4MSV6</accession>
<organism evidence="2 3">
    <name type="scientific">Streptomyces tateyamensis</name>
    <dbReference type="NCBI Taxonomy" id="565073"/>
    <lineage>
        <taxon>Bacteria</taxon>
        <taxon>Bacillati</taxon>
        <taxon>Actinomycetota</taxon>
        <taxon>Actinomycetes</taxon>
        <taxon>Kitasatosporales</taxon>
        <taxon>Streptomycetaceae</taxon>
        <taxon>Streptomyces</taxon>
    </lineage>
</organism>
<dbReference type="SUPFAM" id="SSF47336">
    <property type="entry name" value="ACP-like"/>
    <property type="match status" value="1"/>
</dbReference>
<protein>
    <recommendedName>
        <fullName evidence="1">Carrier domain-containing protein</fullName>
    </recommendedName>
</protein>
<dbReference type="InterPro" id="IPR009081">
    <property type="entry name" value="PP-bd_ACP"/>
</dbReference>
<feature type="domain" description="Carrier" evidence="1">
    <location>
        <begin position="2"/>
        <end position="76"/>
    </location>
</feature>
<gene>
    <name evidence="2" type="ORF">C7C46_31810</name>
</gene>
<sequence>MSPVQSILRSALTAKFEVPGSAIVPEASLESLGLDSLSLAELALILQEELGVKVEEHETAGSTTVGELSRVLLAKCATATAGAQ</sequence>
<dbReference type="Proteomes" id="UP000248039">
    <property type="component" value="Unassembled WGS sequence"/>
</dbReference>
<dbReference type="Gene3D" id="1.10.1200.10">
    <property type="entry name" value="ACP-like"/>
    <property type="match status" value="1"/>
</dbReference>
<dbReference type="InterPro" id="IPR036736">
    <property type="entry name" value="ACP-like_sf"/>
</dbReference>
<reference evidence="2 3" key="1">
    <citation type="submission" date="2018-03" db="EMBL/GenBank/DDBJ databases">
        <title>Bioinformatic expansion and discovery of thiopeptide antibiotics.</title>
        <authorList>
            <person name="Schwalen C.J."/>
            <person name="Hudson G.A."/>
            <person name="Mitchell D.A."/>
        </authorList>
    </citation>
    <scope>NUCLEOTIDE SEQUENCE [LARGE SCALE GENOMIC DNA]</scope>
    <source>
        <strain evidence="2 3">ATCC 21389</strain>
    </source>
</reference>
<name>A0A2V4MSV6_9ACTN</name>